<dbReference type="CDD" id="cd17065">
    <property type="entry name" value="Ubl_UBP24"/>
    <property type="match status" value="1"/>
</dbReference>
<evidence type="ECO:0000256" key="9">
    <source>
        <dbReference type="SAM" id="MobiDB-lite"/>
    </source>
</evidence>
<evidence type="ECO:0000313" key="13">
    <source>
        <dbReference type="Proteomes" id="UP000007110"/>
    </source>
</evidence>
<keyword evidence="5" id="KW-0645">Protease</keyword>
<evidence type="ECO:0000256" key="1">
    <source>
        <dbReference type="ARBA" id="ARBA00000707"/>
    </source>
</evidence>
<dbReference type="PROSITE" id="PS50235">
    <property type="entry name" value="USP_3"/>
    <property type="match status" value="1"/>
</dbReference>
<feature type="compositionally biased region" description="Acidic residues" evidence="9">
    <location>
        <begin position="86"/>
        <end position="96"/>
    </location>
</feature>
<evidence type="ECO:0000256" key="8">
    <source>
        <dbReference type="ARBA" id="ARBA00022807"/>
    </source>
</evidence>
<comment type="catalytic activity">
    <reaction evidence="1">
        <text>Thiol-dependent hydrolysis of ester, thioester, amide, peptide and isopeptide bonds formed by the C-terminal Gly of ubiquitin (a 76-residue protein attached to proteins as an intracellular targeting signal).</text>
        <dbReference type="EC" id="3.4.19.12"/>
    </reaction>
</comment>
<dbReference type="PROSITE" id="PS00973">
    <property type="entry name" value="USP_2"/>
    <property type="match status" value="1"/>
</dbReference>
<dbReference type="InterPro" id="IPR050164">
    <property type="entry name" value="Peptidase_C19"/>
</dbReference>
<evidence type="ECO:0000256" key="6">
    <source>
        <dbReference type="ARBA" id="ARBA00022786"/>
    </source>
</evidence>
<dbReference type="InterPro" id="IPR016024">
    <property type="entry name" value="ARM-type_fold"/>
</dbReference>
<feature type="region of interest" description="Disordered" evidence="9">
    <location>
        <begin position="1092"/>
        <end position="1111"/>
    </location>
</feature>
<dbReference type="GO" id="GO:0005829">
    <property type="term" value="C:cytosol"/>
    <property type="evidence" value="ECO:0000318"/>
    <property type="project" value="GO_Central"/>
</dbReference>
<dbReference type="FunCoup" id="A0A7M7P6D1">
    <property type="interactions" value="874"/>
</dbReference>
<dbReference type="InParanoid" id="A0A7M7P6D1"/>
<dbReference type="InterPro" id="IPR047061">
    <property type="entry name" value="UBP24_Ubl"/>
</dbReference>
<dbReference type="EC" id="3.4.19.12" evidence="3"/>
<dbReference type="OrthoDB" id="289038at2759"/>
<dbReference type="PROSITE" id="PS00972">
    <property type="entry name" value="USP_1"/>
    <property type="match status" value="1"/>
</dbReference>
<reference evidence="13" key="1">
    <citation type="submission" date="2015-02" db="EMBL/GenBank/DDBJ databases">
        <title>Genome sequencing for Strongylocentrotus purpuratus.</title>
        <authorList>
            <person name="Murali S."/>
            <person name="Liu Y."/>
            <person name="Vee V."/>
            <person name="English A."/>
            <person name="Wang M."/>
            <person name="Skinner E."/>
            <person name="Han Y."/>
            <person name="Muzny D.M."/>
            <person name="Worley K.C."/>
            <person name="Gibbs R.A."/>
        </authorList>
    </citation>
    <scope>NUCLEOTIDE SEQUENCE</scope>
</reference>
<dbReference type="KEGG" id="spu:105441437"/>
<dbReference type="Pfam" id="PF22900">
    <property type="entry name" value="UCH_UBL1"/>
    <property type="match status" value="1"/>
</dbReference>
<dbReference type="EnsemblMetazoa" id="XM_030988643">
    <property type="protein sequence ID" value="XP_030844503"/>
    <property type="gene ID" value="LOC105441437"/>
</dbReference>
<evidence type="ECO:0000256" key="3">
    <source>
        <dbReference type="ARBA" id="ARBA00012759"/>
    </source>
</evidence>
<keyword evidence="7" id="KW-0378">Hydrolase</keyword>
<dbReference type="InterPro" id="IPR056850">
    <property type="entry name" value="ARM_UBP34_24_USP9X_Y"/>
</dbReference>
<dbReference type="GO" id="GO:0006508">
    <property type="term" value="P:proteolysis"/>
    <property type="evidence" value="ECO:0007669"/>
    <property type="project" value="UniProtKB-KW"/>
</dbReference>
<dbReference type="InterPro" id="IPR009060">
    <property type="entry name" value="UBA-like_sf"/>
</dbReference>
<feature type="domain" description="USP" evidence="11">
    <location>
        <begin position="1650"/>
        <end position="2008"/>
    </location>
</feature>
<evidence type="ECO:0000259" key="11">
    <source>
        <dbReference type="PROSITE" id="PS50235"/>
    </source>
</evidence>
<protein>
    <recommendedName>
        <fullName evidence="3">ubiquitinyl hydrolase 1</fullName>
        <ecNumber evidence="3">3.4.19.12</ecNumber>
    </recommendedName>
</protein>
<evidence type="ECO:0000256" key="4">
    <source>
        <dbReference type="ARBA" id="ARBA00022553"/>
    </source>
</evidence>
<feature type="region of interest" description="Disordered" evidence="9">
    <location>
        <begin position="44"/>
        <end position="113"/>
    </location>
</feature>
<sequence>MEPSEENVQMLINMGFGDLTDIKKALRLAQNDVNEAVAILTQEQPGLSYETVEEETKEAPPPGTLRRTFGPQNRLAPDPPPPSYDEAVEPVEDEDPSSSSVEAREEESVEVSKEFPQGNLYELEGRVFTDQWSIPYKKEESLGKCLVAATRLASEGLLENDENCVRFVNRCMPEAFRKLMTSKAVHRWGAEIHEGIYNMLQLFIELVAVRLKYKPVPIELLEVLGMALNPETEFHYKNRAKKWDHIFWEEKFGVNSTFAVSPPFETYKDPCGWLVNLINAFAYHGGMDQIRDRVLESLDDVDPPTLSTLMQPLGYCGEYLNPLKFAPFMSQVEKQVLKYVQDLKEHELKRKKTGSISELLTTMKCLCLHFWVDDVKKVDDLRLSVALRMLNSPHFNAKMNSLKEITKMIEDTSISSRNRNAIEEEVILDWLVENKVLSVALEGNIDQSQYADKLKGIVEFLGPKLSIEDLTKIWKMQNDQPLTVVDNIHSIMAAAAVKFSGEQLEHLFHLIQKAWQNENERVQEKLLSLIGRIGRDARSPKTTCKVLELLWDLAHLPAIPKNHMEHALEEHLFILSDSLAVGMQIKNKYVAKCVEDIKRCQFVVPALRQIHQIAKGITKQSYSKTDKSLPQELNKTYDIIKLTTQSLMKCHKMAINAAGQDGLSGSTIVDGKYTHCEHVEIHLKFLAFILQEGALYLQWHRAREIWDTLVANPEACEADRETCYEWFRHGLADLETETQMQLFKDKLLRLESTHLSPMGFDCVRAFFESINTNNHSLRKGATGLIVEKLDLFGLDFMWKMVLESTNESIAEMAIRQIMSMSYTNLAQRLKKDVLDLHKHFISECYKRLELAYMAVKGTAMAEAVAMATKTLTAVSVPEAAIVPCPSRAGKLLEIERLLQLAETYVVTVEDQFTSPRTILPHGASFQGHTITMHVTCTDSHRSEFVIVGHSNETLQSVRHKIAQRLKTTLDNVQIMAHDRLMLTTKDQKLLSELEFDEEQDLNIKLHGPVSSTVSNSARIDENMSSFGQQSELERSLPGVVMATGGQVFDMLYQTADIDEPRITERVRKLLMMIPTDPSIPESLDSICRQTSDNVTSLGGETSGSESNKDSSRATLEGLFRANSTHGMSAFRVLYNLEVLSSKLMPSMQEDIGTQTSAQNFRESFLNAGGLSLVINALQKDSIPQDVDDETRRGCYSICLQLARFLLCGQTTTDLKESDLSLNDSSVFDNSGADSSTVFSSSYGSSPRKMSLLERISSVEASGDLANREGTSVAITVIQTMNANDFTSMIACLMRVTWAAAAGQLRLASASQPIKEVAGGGFAMGIGRRSRHSSAGSTNSSSSHDSESQVLHAGICLNTTAVSGKDAAIAREALELLVACLQLRTHNLGALYTLPGVNDFIIDILLSSPHPEVRGAALDQFYTLTSTSISNESVRILHPRDFVLQVLLQARVPLWTSSSLVRGANQRILNQSAQYFELRCRLLEGLRVNEQKFLKVNIVSMLGDEIDWLHNFEPGDSEDMNLSSTDNTIVAGHLHLIRTLLTCEGVDKRKIGERLLNSLLNEYLFPASRLVMHQGDNSEKGDSRRDYNSKISGKESRVAAFELLVVLCEGCPYNLQRIASQLINMHHQLDPSIAKEWEFLPPVEGRMTKYVGLKNGGATCYMNAVIQQLYMTPGIREGILAGHTPEKEKGEDTIFYQMQNVFGHLLESKLQYYEPERFWQVFKFWGEPVNVREQQDAFDFFTILTDQLDEYLKKSGQKEVMKQKFQGLYLNQMICQDCPHRKEREEEFFALNLTVKSNNLNDSLEQFVRGEMLEGENAYLCEECNEKRNTIKRTCIKTLPPVLVIQLKRFGYDWEAGRALKFDDYFKFPWVLDMEPFTSKGMARREQQQQQADDPPSPMNYQRHVSSQSSTDDLYQLVGVVVHSGQANAGHYYSFIKDRGGTSMTNMSKGKWFRFNDTQVEEFIMSDAALEAECFGGSFRSKSNETTGSYGPENRLRTWSGYMLFYEKMEGMRSPDPMARIGRKGYHGDIHGSMDGLSSPELSPTGDRMSELSALVHKGEKRGFFLDKMPAPIQRQIEDENLQFLKNRAVYNQEYITFVRKLASCSLHMTYHPAYSMMAQQSIKLAMHFVLNTLFRTKKKLRYDLEDWRDLIDSIVKDSPEACEWALEVLASSQGRDYLKAFLLECPSQEVRMAMANIVKSVMQSFVLRSHDTHQANLDFILEHLLSLLDKEVLEHCRSCVQYFWLLSMYLELGSDTCEHLFRRKAFQRLITFLIGPPSELNDLDIQTRRWTSLQTREFGFLHTMLAAMVLHSDVSPYWSVDLGDKPKRRPILILENLNRLLPVPEDMRHTLFGPPCLKYIKESVLAFREVHSSTTPILDMLLHCSFCNEGFTFNVMMIIHSQVSSAPANELKAIFVLLLELLLLDDPLQLIRLKLAMEGNESNGLFSIIRNCTGNDSRRSYQCIKFLVHLSNKSPAAKEYLTSVSQKWHWAVNWLKKKMTEHYWNPQSSISNESSTSKGFQRTMSAQDTLAEATALLTDLTTQDEDEDDDAITKEEDEGEETTEGTVTPRMEVNGSSEGSEVNGNGGGEKPTEKISGIDDVDG</sequence>
<dbReference type="InterPro" id="IPR015940">
    <property type="entry name" value="UBA"/>
</dbReference>
<dbReference type="Pfam" id="PF25010">
    <property type="entry name" value="ARM_UBP24_USP9X-Y"/>
    <property type="match status" value="1"/>
</dbReference>
<feature type="compositionally biased region" description="Low complexity" evidence="9">
    <location>
        <begin position="1095"/>
        <end position="1105"/>
    </location>
</feature>
<dbReference type="Gene3D" id="3.90.70.10">
    <property type="entry name" value="Cysteine proteinases"/>
    <property type="match status" value="1"/>
</dbReference>
<feature type="compositionally biased region" description="Acidic residues" evidence="9">
    <location>
        <begin position="2542"/>
        <end position="2563"/>
    </location>
</feature>
<feature type="compositionally biased region" description="Low complexity" evidence="9">
    <location>
        <begin position="2564"/>
        <end position="2583"/>
    </location>
</feature>
<dbReference type="Gene3D" id="1.10.8.10">
    <property type="entry name" value="DNA helicase RuvA subunit, C-terminal domain"/>
    <property type="match status" value="1"/>
</dbReference>
<reference evidence="12" key="2">
    <citation type="submission" date="2021-01" db="UniProtKB">
        <authorList>
            <consortium name="EnsemblMetazoa"/>
        </authorList>
    </citation>
    <scope>IDENTIFICATION</scope>
</reference>
<dbReference type="PANTHER" id="PTHR24006">
    <property type="entry name" value="UBIQUITIN CARBOXYL-TERMINAL HYDROLASE"/>
    <property type="match status" value="1"/>
</dbReference>
<proteinExistence type="inferred from homology"/>
<evidence type="ECO:0000259" key="10">
    <source>
        <dbReference type="PROSITE" id="PS50030"/>
    </source>
</evidence>
<keyword evidence="13" id="KW-1185">Reference proteome</keyword>
<dbReference type="InterPro" id="IPR001394">
    <property type="entry name" value="Peptidase_C19_UCH"/>
</dbReference>
<dbReference type="SUPFAM" id="SSF46934">
    <property type="entry name" value="UBA-like"/>
    <property type="match status" value="1"/>
</dbReference>
<dbReference type="PANTHER" id="PTHR24006:SF943">
    <property type="entry name" value="UBIQUITIN CARBOXYL-TERMINAL HYDROLASE PUF"/>
    <property type="match status" value="1"/>
</dbReference>
<feature type="region of interest" description="Disordered" evidence="9">
    <location>
        <begin position="2538"/>
        <end position="2603"/>
    </location>
</feature>
<dbReference type="InterPro" id="IPR028889">
    <property type="entry name" value="USP"/>
</dbReference>
<evidence type="ECO:0000256" key="7">
    <source>
        <dbReference type="ARBA" id="ARBA00022801"/>
    </source>
</evidence>
<accession>A0A7M7P6D1</accession>
<dbReference type="InterPro" id="IPR038765">
    <property type="entry name" value="Papain-like_cys_pep_sf"/>
</dbReference>
<feature type="region of interest" description="Disordered" evidence="9">
    <location>
        <begin position="1880"/>
        <end position="1904"/>
    </location>
</feature>
<evidence type="ECO:0000256" key="5">
    <source>
        <dbReference type="ARBA" id="ARBA00022670"/>
    </source>
</evidence>
<dbReference type="InterPro" id="IPR033382">
    <property type="entry name" value="USP24_UBA"/>
</dbReference>
<dbReference type="SUPFAM" id="SSF54001">
    <property type="entry name" value="Cysteine proteinases"/>
    <property type="match status" value="1"/>
</dbReference>
<dbReference type="SUPFAM" id="SSF48371">
    <property type="entry name" value="ARM repeat"/>
    <property type="match status" value="2"/>
</dbReference>
<dbReference type="GO" id="GO:0016579">
    <property type="term" value="P:protein deubiquitination"/>
    <property type="evidence" value="ECO:0007669"/>
    <property type="project" value="InterPro"/>
</dbReference>
<dbReference type="GO" id="GO:0031647">
    <property type="term" value="P:regulation of protein stability"/>
    <property type="evidence" value="ECO:0000318"/>
    <property type="project" value="GO_Central"/>
</dbReference>
<dbReference type="PROSITE" id="PS50030">
    <property type="entry name" value="UBA"/>
    <property type="match status" value="1"/>
</dbReference>
<dbReference type="GO" id="GO:0005634">
    <property type="term" value="C:nucleus"/>
    <property type="evidence" value="ECO:0000318"/>
    <property type="project" value="GO_Central"/>
</dbReference>
<keyword evidence="4" id="KW-0597">Phosphoprotein</keyword>
<name>A0A7M7P6D1_STRPU</name>
<dbReference type="RefSeq" id="XP_030844503.1">
    <property type="nucleotide sequence ID" value="XM_030988643.1"/>
</dbReference>
<dbReference type="GeneID" id="105441437"/>
<feature type="domain" description="UBA" evidence="10">
    <location>
        <begin position="2"/>
        <end position="43"/>
    </location>
</feature>
<comment type="similarity">
    <text evidence="2">Belongs to the peptidase C19 family.</text>
</comment>
<dbReference type="FunFam" id="3.90.70.10:FF:000022">
    <property type="entry name" value="Ubiquitin carboxyl-terminal hydrolase 24"/>
    <property type="match status" value="1"/>
</dbReference>
<dbReference type="InterPro" id="IPR021905">
    <property type="entry name" value="DUF3517"/>
</dbReference>
<dbReference type="CDD" id="cd14286">
    <property type="entry name" value="UBA_UBP24"/>
    <property type="match status" value="1"/>
</dbReference>
<dbReference type="Pfam" id="PF00443">
    <property type="entry name" value="UCH"/>
    <property type="match status" value="1"/>
</dbReference>
<dbReference type="InterPro" id="IPR018200">
    <property type="entry name" value="USP_CS"/>
</dbReference>
<evidence type="ECO:0000256" key="2">
    <source>
        <dbReference type="ARBA" id="ARBA00009085"/>
    </source>
</evidence>
<dbReference type="InterPro" id="IPR055176">
    <property type="entry name" value="UBP24/USP9X/USP9Y_UBL"/>
</dbReference>
<dbReference type="CDD" id="cd02659">
    <property type="entry name" value="peptidase_C19C"/>
    <property type="match status" value="1"/>
</dbReference>
<dbReference type="Proteomes" id="UP000007110">
    <property type="component" value="Unassembled WGS sequence"/>
</dbReference>
<keyword evidence="8" id="KW-0788">Thiol protease</keyword>
<dbReference type="SMART" id="SM00165">
    <property type="entry name" value="UBA"/>
    <property type="match status" value="1"/>
</dbReference>
<dbReference type="OMA" id="LCCPVDN"/>
<evidence type="ECO:0000313" key="12">
    <source>
        <dbReference type="EnsemblMetazoa" id="XP_030844503"/>
    </source>
</evidence>
<dbReference type="GO" id="GO:0004843">
    <property type="term" value="F:cysteine-type deubiquitinase activity"/>
    <property type="evidence" value="ECO:0000318"/>
    <property type="project" value="GO_Central"/>
</dbReference>
<keyword evidence="6" id="KW-0833">Ubl conjugation pathway</keyword>
<dbReference type="Pfam" id="PF12030">
    <property type="entry name" value="DUF3517"/>
    <property type="match status" value="1"/>
</dbReference>
<organism evidence="12 13">
    <name type="scientific">Strongylocentrotus purpuratus</name>
    <name type="common">Purple sea urchin</name>
    <dbReference type="NCBI Taxonomy" id="7668"/>
    <lineage>
        <taxon>Eukaryota</taxon>
        <taxon>Metazoa</taxon>
        <taxon>Echinodermata</taxon>
        <taxon>Eleutherozoa</taxon>
        <taxon>Echinozoa</taxon>
        <taxon>Echinoidea</taxon>
        <taxon>Euechinoidea</taxon>
        <taxon>Echinacea</taxon>
        <taxon>Camarodonta</taxon>
        <taxon>Echinidea</taxon>
        <taxon>Strongylocentrotidae</taxon>
        <taxon>Strongylocentrotus</taxon>
    </lineage>
</organism>